<dbReference type="AlphaFoldDB" id="A0A6S7B2R3"/>
<dbReference type="SUPFAM" id="SSF141868">
    <property type="entry name" value="EAL domain-like"/>
    <property type="match status" value="1"/>
</dbReference>
<keyword evidence="4" id="KW-1185">Reference proteome</keyword>
<evidence type="ECO:0000313" key="3">
    <source>
        <dbReference type="EMBL" id="CAB3786040.1"/>
    </source>
</evidence>
<protein>
    <recommendedName>
        <fullName evidence="5">EAL domain-containing protein</fullName>
    </recommendedName>
</protein>
<name>A0A6S7B2R3_9BURK</name>
<dbReference type="InterPro" id="IPR050706">
    <property type="entry name" value="Cyclic-di-GMP_PDE-like"/>
</dbReference>
<dbReference type="CDD" id="cd01948">
    <property type="entry name" value="EAL"/>
    <property type="match status" value="1"/>
</dbReference>
<dbReference type="Proteomes" id="UP000494115">
    <property type="component" value="Unassembled WGS sequence"/>
</dbReference>
<feature type="domain" description="EAL" evidence="1">
    <location>
        <begin position="4"/>
        <end position="257"/>
    </location>
</feature>
<feature type="domain" description="GGDEF" evidence="2">
    <location>
        <begin position="440"/>
        <end position="591"/>
    </location>
</feature>
<dbReference type="InterPro" id="IPR000160">
    <property type="entry name" value="GGDEF_dom"/>
</dbReference>
<dbReference type="SUPFAM" id="SSF55073">
    <property type="entry name" value="Nucleotide cyclase"/>
    <property type="match status" value="1"/>
</dbReference>
<dbReference type="InterPro" id="IPR001633">
    <property type="entry name" value="EAL_dom"/>
</dbReference>
<dbReference type="SUPFAM" id="SSF54631">
    <property type="entry name" value="CBS-domain pair"/>
    <property type="match status" value="1"/>
</dbReference>
<dbReference type="Gene3D" id="3.30.70.270">
    <property type="match status" value="1"/>
</dbReference>
<organism evidence="3 4">
    <name type="scientific">Pararobbsia alpina</name>
    <dbReference type="NCBI Taxonomy" id="621374"/>
    <lineage>
        <taxon>Bacteria</taxon>
        <taxon>Pseudomonadati</taxon>
        <taxon>Pseudomonadota</taxon>
        <taxon>Betaproteobacteria</taxon>
        <taxon>Burkholderiales</taxon>
        <taxon>Burkholderiaceae</taxon>
        <taxon>Pararobbsia</taxon>
    </lineage>
</organism>
<dbReference type="SMART" id="SM00267">
    <property type="entry name" value="GGDEF"/>
    <property type="match status" value="1"/>
</dbReference>
<dbReference type="PANTHER" id="PTHR33121:SF76">
    <property type="entry name" value="SIGNALING PROTEIN"/>
    <property type="match status" value="1"/>
</dbReference>
<evidence type="ECO:0000259" key="2">
    <source>
        <dbReference type="PROSITE" id="PS50887"/>
    </source>
</evidence>
<dbReference type="GO" id="GO:0071111">
    <property type="term" value="F:cyclic-guanylate-specific phosphodiesterase activity"/>
    <property type="evidence" value="ECO:0007669"/>
    <property type="project" value="InterPro"/>
</dbReference>
<dbReference type="EMBL" id="CADIKM010000007">
    <property type="protein sequence ID" value="CAB3786040.1"/>
    <property type="molecule type" value="Genomic_DNA"/>
</dbReference>
<dbReference type="Gene3D" id="3.20.20.450">
    <property type="entry name" value="EAL domain"/>
    <property type="match status" value="1"/>
</dbReference>
<evidence type="ECO:0000259" key="1">
    <source>
        <dbReference type="PROSITE" id="PS50883"/>
    </source>
</evidence>
<dbReference type="NCBIfam" id="TIGR00254">
    <property type="entry name" value="GGDEF"/>
    <property type="match status" value="1"/>
</dbReference>
<proteinExistence type="predicted"/>
<dbReference type="InterPro" id="IPR043128">
    <property type="entry name" value="Rev_trsase/Diguanyl_cyclase"/>
</dbReference>
<dbReference type="PANTHER" id="PTHR33121">
    <property type="entry name" value="CYCLIC DI-GMP PHOSPHODIESTERASE PDEF"/>
    <property type="match status" value="1"/>
</dbReference>
<accession>A0A6S7B2R3</accession>
<dbReference type="Pfam" id="PF00990">
    <property type="entry name" value="GGDEF"/>
    <property type="match status" value="1"/>
</dbReference>
<dbReference type="Pfam" id="PF00563">
    <property type="entry name" value="EAL"/>
    <property type="match status" value="1"/>
</dbReference>
<sequence>MTTHLTPSSLTLQIILGDQLLAPVYQPIVNLAEHTIYGHESLIRGPKGTPYHMPDMLFAMALAEDRLNELEFAAANAGIAEYRRAGGRAKLFVNLSATFLVEHYSRHGEGQLQALFDRADMPLGDLVIELTEHDRVHHVDALPRMVEVLRAQGAQIALDDFGDGRSSLRLWSELRPDIVKIDRYFSHGIDKHAAKVQTFKAMLHLAETFGTRLVAEGIETREELEIIRDLGIGYAQGYLLGRPQSEATSVIGGDAQEVLASTDIVVYPALRKVAQTHFSAEKLVISAPGINPKMRNDELIRIFHDRPELHALAVILPEGKPLGLINRRDFIDRYTHPYHKELFGKRPCTAFMDPNPIVVDRHQTLEQLTEILVSGDQRYLNSGFVIPEGGRYLGLGTGEQLVKAVTEVRIEAARHANSLTFLPGNIPTSEHIARLLAARIEFTACHCDLNHFKSYNDQYGYWRGDEMIRLTAGVISANCDVRRDFVGHVGGDDFVVLFQSSDWDRRCEQIVSTFNERALGMFDETALKAGGIVAEDRNGHSSFFPLTTLTIGAVRIVPDAFSRAEDVASAAALAKRHAKQGGGGLWLLDDGRTTPLPVSAPSQVMAAVGP</sequence>
<evidence type="ECO:0008006" key="5">
    <source>
        <dbReference type="Google" id="ProtNLM"/>
    </source>
</evidence>
<evidence type="ECO:0000313" key="4">
    <source>
        <dbReference type="Proteomes" id="UP000494115"/>
    </source>
</evidence>
<dbReference type="PROSITE" id="PS50883">
    <property type="entry name" value="EAL"/>
    <property type="match status" value="1"/>
</dbReference>
<dbReference type="InterPro" id="IPR035919">
    <property type="entry name" value="EAL_sf"/>
</dbReference>
<dbReference type="InterPro" id="IPR029787">
    <property type="entry name" value="Nucleotide_cyclase"/>
</dbReference>
<dbReference type="SMART" id="SM00052">
    <property type="entry name" value="EAL"/>
    <property type="match status" value="1"/>
</dbReference>
<dbReference type="RefSeq" id="WP_175104734.1">
    <property type="nucleotide sequence ID" value="NZ_CADIKM010000007.1"/>
</dbReference>
<dbReference type="PROSITE" id="PS50887">
    <property type="entry name" value="GGDEF"/>
    <property type="match status" value="1"/>
</dbReference>
<dbReference type="InterPro" id="IPR046342">
    <property type="entry name" value="CBS_dom_sf"/>
</dbReference>
<dbReference type="Gene3D" id="3.10.580.10">
    <property type="entry name" value="CBS-domain"/>
    <property type="match status" value="1"/>
</dbReference>
<gene>
    <name evidence="3" type="ORF">LMG28138_02144</name>
</gene>
<dbReference type="CDD" id="cd04598">
    <property type="entry name" value="CBS_pair_GGDEF_EAL"/>
    <property type="match status" value="1"/>
</dbReference>
<reference evidence="3 4" key="1">
    <citation type="submission" date="2020-04" db="EMBL/GenBank/DDBJ databases">
        <authorList>
            <person name="De Canck E."/>
        </authorList>
    </citation>
    <scope>NUCLEOTIDE SEQUENCE [LARGE SCALE GENOMIC DNA]</scope>
    <source>
        <strain evidence="3 4">LMG 28138</strain>
    </source>
</reference>